<dbReference type="NCBIfam" id="NF004076">
    <property type="entry name" value="PRK05581.1-4"/>
    <property type="match status" value="1"/>
</dbReference>
<name>A0A644YCJ7_9ZZZZ</name>
<protein>
    <submittedName>
        <fullName evidence="11">D-allulose-6-phosphate 3-epimerase</fullName>
        <ecNumber evidence="11">5.1.3.-</ecNumber>
    </submittedName>
</protein>
<dbReference type="GO" id="GO:1901135">
    <property type="term" value="P:carbohydrate derivative metabolic process"/>
    <property type="evidence" value="ECO:0007669"/>
    <property type="project" value="UniProtKB-ARBA"/>
</dbReference>
<comment type="cofactor">
    <cofactor evidence="1">
        <name>Mn(2+)</name>
        <dbReference type="ChEBI" id="CHEBI:29035"/>
    </cofactor>
</comment>
<evidence type="ECO:0000256" key="9">
    <source>
        <dbReference type="ARBA" id="ARBA00023235"/>
    </source>
</evidence>
<accession>A0A644YCJ7</accession>
<keyword evidence="6" id="KW-0862">Zinc</keyword>
<organism evidence="11">
    <name type="scientific">bioreactor metagenome</name>
    <dbReference type="NCBI Taxonomy" id="1076179"/>
    <lineage>
        <taxon>unclassified sequences</taxon>
        <taxon>metagenomes</taxon>
        <taxon>ecological metagenomes</taxon>
    </lineage>
</organism>
<evidence type="ECO:0000256" key="3">
    <source>
        <dbReference type="ARBA" id="ARBA00001954"/>
    </source>
</evidence>
<dbReference type="SUPFAM" id="SSF51366">
    <property type="entry name" value="Ribulose-phoshate binding barrel"/>
    <property type="match status" value="1"/>
</dbReference>
<comment type="cofactor">
    <cofactor evidence="3">
        <name>Fe(2+)</name>
        <dbReference type="ChEBI" id="CHEBI:29033"/>
    </cofactor>
</comment>
<comment type="subunit">
    <text evidence="4">Homodimer.</text>
</comment>
<dbReference type="EMBL" id="VSSQ01004631">
    <property type="protein sequence ID" value="MPM26019.1"/>
    <property type="molecule type" value="Genomic_DNA"/>
</dbReference>
<dbReference type="InterPro" id="IPR013785">
    <property type="entry name" value="Aldolase_TIM"/>
</dbReference>
<dbReference type="GO" id="GO:0006163">
    <property type="term" value="P:purine nucleotide metabolic process"/>
    <property type="evidence" value="ECO:0007669"/>
    <property type="project" value="UniProtKB-ARBA"/>
</dbReference>
<dbReference type="GO" id="GO:0005975">
    <property type="term" value="P:carbohydrate metabolic process"/>
    <property type="evidence" value="ECO:0007669"/>
    <property type="project" value="InterPro"/>
</dbReference>
<comment type="caution">
    <text evidence="11">The sequence shown here is derived from an EMBL/GenBank/DDBJ whole genome shotgun (WGS) entry which is preliminary data.</text>
</comment>
<dbReference type="EC" id="5.1.3.-" evidence="11"/>
<reference evidence="11" key="1">
    <citation type="submission" date="2019-08" db="EMBL/GenBank/DDBJ databases">
        <authorList>
            <person name="Kucharzyk K."/>
            <person name="Murdoch R.W."/>
            <person name="Higgins S."/>
            <person name="Loffler F."/>
        </authorList>
    </citation>
    <scope>NUCLEOTIDE SEQUENCE</scope>
</reference>
<keyword evidence="7" id="KW-0408">Iron</keyword>
<evidence type="ECO:0000313" key="11">
    <source>
        <dbReference type="EMBL" id="MPM26019.1"/>
    </source>
</evidence>
<evidence type="ECO:0000256" key="4">
    <source>
        <dbReference type="ARBA" id="ARBA00011738"/>
    </source>
</evidence>
<gene>
    <name evidence="11" type="primary">alsE_2</name>
    <name evidence="11" type="ORF">SDC9_72520</name>
</gene>
<evidence type="ECO:0000256" key="6">
    <source>
        <dbReference type="ARBA" id="ARBA00022833"/>
    </source>
</evidence>
<dbReference type="PANTHER" id="PTHR11749">
    <property type="entry name" value="RIBULOSE-5-PHOSPHATE-3-EPIMERASE"/>
    <property type="match status" value="1"/>
</dbReference>
<dbReference type="GO" id="GO:0006091">
    <property type="term" value="P:generation of precursor metabolites and energy"/>
    <property type="evidence" value="ECO:0007669"/>
    <property type="project" value="UniProtKB-ARBA"/>
</dbReference>
<keyword evidence="9 11" id="KW-0413">Isomerase</keyword>
<dbReference type="InterPro" id="IPR011060">
    <property type="entry name" value="RibuloseP-bd_barrel"/>
</dbReference>
<keyword evidence="10" id="KW-0119">Carbohydrate metabolism</keyword>
<dbReference type="Gene3D" id="3.20.20.70">
    <property type="entry name" value="Aldolase class I"/>
    <property type="match status" value="1"/>
</dbReference>
<dbReference type="InterPro" id="IPR000056">
    <property type="entry name" value="Ribul_P_3_epim-like"/>
</dbReference>
<evidence type="ECO:0000256" key="1">
    <source>
        <dbReference type="ARBA" id="ARBA00001936"/>
    </source>
</evidence>
<evidence type="ECO:0000256" key="5">
    <source>
        <dbReference type="ARBA" id="ARBA00022723"/>
    </source>
</evidence>
<comment type="cofactor">
    <cofactor evidence="2">
        <name>Zn(2+)</name>
        <dbReference type="ChEBI" id="CHEBI:29105"/>
    </cofactor>
</comment>
<evidence type="ECO:0000256" key="2">
    <source>
        <dbReference type="ARBA" id="ARBA00001947"/>
    </source>
</evidence>
<keyword evidence="8" id="KW-0464">Manganese</keyword>
<dbReference type="GO" id="GO:0016857">
    <property type="term" value="F:racemase and epimerase activity, acting on carbohydrates and derivatives"/>
    <property type="evidence" value="ECO:0007669"/>
    <property type="project" value="InterPro"/>
</dbReference>
<proteinExistence type="predicted"/>
<dbReference type="GO" id="GO:0046872">
    <property type="term" value="F:metal ion binding"/>
    <property type="evidence" value="ECO:0007669"/>
    <property type="project" value="UniProtKB-KW"/>
</dbReference>
<keyword evidence="5" id="KW-0479">Metal-binding</keyword>
<dbReference type="Pfam" id="PF00834">
    <property type="entry name" value="Ribul_P_3_epim"/>
    <property type="match status" value="1"/>
</dbReference>
<evidence type="ECO:0000256" key="7">
    <source>
        <dbReference type="ARBA" id="ARBA00023004"/>
    </source>
</evidence>
<dbReference type="FunFam" id="3.20.20.70:FF:000191">
    <property type="entry name" value="ribulose-phosphate 3-epimerase isoform X2"/>
    <property type="match status" value="1"/>
</dbReference>
<evidence type="ECO:0000256" key="10">
    <source>
        <dbReference type="ARBA" id="ARBA00023277"/>
    </source>
</evidence>
<dbReference type="CDD" id="cd00429">
    <property type="entry name" value="RPE"/>
    <property type="match status" value="1"/>
</dbReference>
<dbReference type="GO" id="GO:0046496">
    <property type="term" value="P:nicotinamide nucleotide metabolic process"/>
    <property type="evidence" value="ECO:0007669"/>
    <property type="project" value="UniProtKB-ARBA"/>
</dbReference>
<dbReference type="AlphaFoldDB" id="A0A644YCJ7"/>
<sequence>MKPIVINSPSLANCNLLELKDNVQELVDAGVTWMHIDLMDGHYVPNLYFPIRIVSDLKAAYPQLTLDVHMMVTNPMDYIQRLADAGADYLSFHSDSTNFVIRTLETIRKSGMKSGILVNPSQSVRSIEPYVDLLDMVTLMAVEPGFAGQQFMSRTLKRVEELATVRKESGQDFLINVDGAINYPNLTPCIVRGANVIVTGIFTIFKQPDGITAACKRFDAEVANALKAGWIGDAY</sequence>
<evidence type="ECO:0000256" key="8">
    <source>
        <dbReference type="ARBA" id="ARBA00023211"/>
    </source>
</evidence>